<keyword evidence="2" id="KW-1185">Reference proteome</keyword>
<sequence>MCTLCDDADETPIGAVRSLCPTPHPGGVGDPRIADLRRPRRPRGRALISSTQILLPIPFGMLCDTYEWMRLLFKGAVYDGTVEEVENYQFFVIQFAWGEHLCTSSTVQGTAENVSITRHP</sequence>
<protein>
    <submittedName>
        <fullName evidence="1">Uncharacterized protein</fullName>
    </submittedName>
</protein>
<gene>
    <name evidence="1" type="ORF">H920_11355</name>
</gene>
<evidence type="ECO:0000313" key="2">
    <source>
        <dbReference type="Proteomes" id="UP000028990"/>
    </source>
</evidence>
<proteinExistence type="predicted"/>
<dbReference type="Proteomes" id="UP000028990">
    <property type="component" value="Unassembled WGS sequence"/>
</dbReference>
<accession>A0A091DWT5</accession>
<reference evidence="1 2" key="1">
    <citation type="submission" date="2013-11" db="EMBL/GenBank/DDBJ databases">
        <title>The Damaraland mole rat (Fukomys damarensis) genome and evolution of African mole rats.</title>
        <authorList>
            <person name="Gladyshev V.N."/>
            <person name="Fang X."/>
        </authorList>
    </citation>
    <scope>NUCLEOTIDE SEQUENCE [LARGE SCALE GENOMIC DNA]</scope>
    <source>
        <tissue evidence="1">Liver</tissue>
    </source>
</reference>
<evidence type="ECO:0000313" key="1">
    <source>
        <dbReference type="EMBL" id="KFO27261.1"/>
    </source>
</evidence>
<name>A0A091DWT5_FUKDA</name>
<dbReference type="AlphaFoldDB" id="A0A091DWT5"/>
<dbReference type="EMBL" id="KN122969">
    <property type="protein sequence ID" value="KFO27261.1"/>
    <property type="molecule type" value="Genomic_DNA"/>
</dbReference>
<organism evidence="1 2">
    <name type="scientific">Fukomys damarensis</name>
    <name type="common">Damaraland mole rat</name>
    <name type="synonym">Cryptomys damarensis</name>
    <dbReference type="NCBI Taxonomy" id="885580"/>
    <lineage>
        <taxon>Eukaryota</taxon>
        <taxon>Metazoa</taxon>
        <taxon>Chordata</taxon>
        <taxon>Craniata</taxon>
        <taxon>Vertebrata</taxon>
        <taxon>Euteleostomi</taxon>
        <taxon>Mammalia</taxon>
        <taxon>Eutheria</taxon>
        <taxon>Euarchontoglires</taxon>
        <taxon>Glires</taxon>
        <taxon>Rodentia</taxon>
        <taxon>Hystricomorpha</taxon>
        <taxon>Bathyergidae</taxon>
        <taxon>Fukomys</taxon>
    </lineage>
</organism>